<feature type="domain" description="Transposase Tn5 dimerisation" evidence="1">
    <location>
        <begin position="342"/>
        <end position="428"/>
    </location>
</feature>
<dbReference type="Proteomes" id="UP000886469">
    <property type="component" value="Unassembled WGS sequence"/>
</dbReference>
<dbReference type="RefSeq" id="WP_169072214.1">
    <property type="nucleotide sequence ID" value="NZ_JAZKUC010000001.1"/>
</dbReference>
<comment type="caution">
    <text evidence="3">The sequence shown here is derived from an EMBL/GenBank/DDBJ whole genome shotgun (WGS) entry which is preliminary data.</text>
</comment>
<dbReference type="NCBIfam" id="NF033590">
    <property type="entry name" value="transpos_IS4_3"/>
    <property type="match status" value="1"/>
</dbReference>
<dbReference type="Pfam" id="PF14706">
    <property type="entry name" value="Tnp_DNA_bind"/>
    <property type="match status" value="1"/>
</dbReference>
<dbReference type="Gene3D" id="1.10.246.40">
    <property type="entry name" value="Tn5 transposase, domain 1"/>
    <property type="match status" value="1"/>
</dbReference>
<gene>
    <name evidence="3" type="ORF">E4Q08_23630</name>
</gene>
<dbReference type="InterPro" id="IPR012337">
    <property type="entry name" value="RNaseH-like_sf"/>
</dbReference>
<proteinExistence type="predicted"/>
<dbReference type="EMBL" id="SPMX01000144">
    <property type="protein sequence ID" value="NMQ08004.1"/>
    <property type="molecule type" value="Genomic_DNA"/>
</dbReference>
<dbReference type="Gene3D" id="1.10.740.10">
    <property type="entry name" value="Transferase Inhibitor Protein From Tn5, Chain"/>
    <property type="match status" value="1"/>
</dbReference>
<keyword evidence="4" id="KW-1185">Reference proteome</keyword>
<evidence type="ECO:0000259" key="2">
    <source>
        <dbReference type="Pfam" id="PF14706"/>
    </source>
</evidence>
<dbReference type="InterPro" id="IPR014735">
    <property type="entry name" value="Transposase_Tn5-like_N"/>
</dbReference>
<reference evidence="3" key="1">
    <citation type="submission" date="2019-03" db="EMBL/GenBank/DDBJ databases">
        <title>Metabolic reconstructions from genomes of highly enriched 'Candidatus Accumulibacter' and 'Candidatus Competibacter' bioreactor populations.</title>
        <authorList>
            <person name="Annavajhala M.K."/>
            <person name="Welles L."/>
            <person name="Abbas B."/>
            <person name="Sorokin D."/>
            <person name="Park H."/>
            <person name="Van Loosdrecht M."/>
            <person name="Chandran K."/>
        </authorList>
    </citation>
    <scope>NUCLEOTIDE SEQUENCE</scope>
    <source>
        <strain evidence="3">SBR_L</strain>
    </source>
</reference>
<feature type="domain" description="Transposase Tn5-like N-terminal" evidence="2">
    <location>
        <begin position="2"/>
        <end position="58"/>
    </location>
</feature>
<dbReference type="InterPro" id="IPR014737">
    <property type="entry name" value="Transposase_Tn5-like_C"/>
</dbReference>
<dbReference type="InterPro" id="IPR038215">
    <property type="entry name" value="TN5-like_N_sf"/>
</dbReference>
<name>A0ABX1TEB5_9PROT</name>
<accession>A0ABX1TEB5</accession>
<dbReference type="Gene3D" id="3.90.350.10">
    <property type="entry name" value="Transposase Inhibitor Protein From Tn5, Chain A, domain 1"/>
    <property type="match status" value="1"/>
</dbReference>
<dbReference type="InterPro" id="IPR054836">
    <property type="entry name" value="Tn5_transposase"/>
</dbReference>
<dbReference type="PANTHER" id="PTHR37319">
    <property type="entry name" value="TRANSPOSASE"/>
    <property type="match status" value="1"/>
</dbReference>
<dbReference type="Pfam" id="PF02281">
    <property type="entry name" value="Dimer_Tnp_Tn5"/>
    <property type="match status" value="1"/>
</dbReference>
<protein>
    <submittedName>
        <fullName evidence="3">IS4 family transposase</fullName>
    </submittedName>
</protein>
<dbReference type="PANTHER" id="PTHR37319:SF1">
    <property type="entry name" value="TRANSPOSASE TN5 DIMERISATION DOMAIN-CONTAINING PROTEIN"/>
    <property type="match status" value="1"/>
</dbReference>
<dbReference type="SUPFAM" id="SSF53098">
    <property type="entry name" value="Ribonuclease H-like"/>
    <property type="match status" value="1"/>
</dbReference>
<evidence type="ECO:0000313" key="3">
    <source>
        <dbReference type="EMBL" id="NMQ08004.1"/>
    </source>
</evidence>
<dbReference type="InterPro" id="IPR047768">
    <property type="entry name" value="Tn5p-like"/>
</dbReference>
<dbReference type="InterPro" id="IPR003201">
    <property type="entry name" value="Transposase_Tn5"/>
</dbReference>
<evidence type="ECO:0000313" key="4">
    <source>
        <dbReference type="Proteomes" id="UP000886469"/>
    </source>
</evidence>
<organism evidence="3 4">
    <name type="scientific">Candidatus Accumulibacter contiguus</name>
    <dbReference type="NCBI Taxonomy" id="2954381"/>
    <lineage>
        <taxon>Bacteria</taxon>
        <taxon>Pseudomonadati</taxon>
        <taxon>Pseudomonadota</taxon>
        <taxon>Betaproteobacteria</taxon>
        <taxon>Candidatus Accumulibacter</taxon>
    </lineage>
</organism>
<sequence length="442" mass="49613">MGWAAEEFKDLDLGDARRTRRLIKLVDDLSAQPTGSIPVACGGWAETKAAYRLLDNPATDWREILEVHTQQTIKRMQGQPVVLCVQDTTEADFTSQPGIAGLGRLSYDAQHGMFAHPTLAMTPSGLVLGATDCWMWARKPKGQPDIKESIRWVEGYTIVADLAETVPGSRLVYITDREGDIRAVMNTAAERDYPADYLIRSKHNRKTSMGDKLWDRVGGGEAEGELEFTMPAAPDRPARLVRQTLYRERVTLPVRKGAPVVTVTAILAREENPPVGEEPIEWKLLTNRTAETLEDIVQLIDWYRRRWLIEILFRIWKSGCKIESLQLGSMERLERALVIYLIIAWRILSLVTWGRDCPDLPCDVVFDIEEWQAAWIVAHRSPPPDAPPPLGQMVRLIAGFGGFLGRKHDGHPGPKAIWEGMQKVRAFAIALEAGRAAYFNDG</sequence>
<evidence type="ECO:0000259" key="1">
    <source>
        <dbReference type="Pfam" id="PF02281"/>
    </source>
</evidence>